<accession>A0AAU9DCC6</accession>
<name>A0AAU9DCC6_9LACO</name>
<keyword evidence="2" id="KW-1185">Reference proteome</keyword>
<evidence type="ECO:0000313" key="1">
    <source>
        <dbReference type="EMBL" id="BDR59215.1"/>
    </source>
</evidence>
<dbReference type="RefSeq" id="WP_317635021.1">
    <property type="nucleotide sequence ID" value="NZ_AP026802.1"/>
</dbReference>
<dbReference type="AlphaFoldDB" id="A0AAU9DCC6"/>
<evidence type="ECO:0000313" key="2">
    <source>
        <dbReference type="Proteomes" id="UP001321861"/>
    </source>
</evidence>
<dbReference type="KEGG" id="xap:XA3_16560"/>
<dbReference type="EMBL" id="AP026802">
    <property type="protein sequence ID" value="BDR59215.1"/>
    <property type="molecule type" value="Genomic_DNA"/>
</dbReference>
<reference evidence="1 2" key="1">
    <citation type="journal article" date="2023" name="Microbiol. Spectr.">
        <title>Symbiosis of Carpenter Bees with Uncharacterized Lactic Acid Bacteria Showing NAD Auxotrophy.</title>
        <authorList>
            <person name="Kawasaki S."/>
            <person name="Ozawa K."/>
            <person name="Mori T."/>
            <person name="Yamamoto A."/>
            <person name="Ito M."/>
            <person name="Ohkuma M."/>
            <person name="Sakamoto M."/>
            <person name="Matsutani M."/>
        </authorList>
    </citation>
    <scope>NUCLEOTIDE SEQUENCE [LARGE SCALE GENOMIC DNA]</scope>
    <source>
        <strain evidence="1 2">XA3</strain>
    </source>
</reference>
<gene>
    <name evidence="1" type="ORF">XA3_16560</name>
</gene>
<proteinExistence type="predicted"/>
<sequence>MNKKLDANKITISRHAKQRLKERAGIHKKGQKNLLEKVIQRGLQHGKTKGNLFKWMNKIMLNSPNGSRAYIYSNNVYIFAPTTEDHWNLITVLPVAASLQNLTRVIRSQV</sequence>
<dbReference type="Proteomes" id="UP001321861">
    <property type="component" value="Chromosome"/>
</dbReference>
<protein>
    <submittedName>
        <fullName evidence="1">Uncharacterized protein</fullName>
    </submittedName>
</protein>
<organism evidence="1 2">
    <name type="scientific">Xylocopilactobacillus apicola</name>
    <dbReference type="NCBI Taxonomy" id="2932184"/>
    <lineage>
        <taxon>Bacteria</taxon>
        <taxon>Bacillati</taxon>
        <taxon>Bacillota</taxon>
        <taxon>Bacilli</taxon>
        <taxon>Lactobacillales</taxon>
        <taxon>Lactobacillaceae</taxon>
        <taxon>Xylocopilactobacillus</taxon>
    </lineage>
</organism>